<dbReference type="Pfam" id="PF01810">
    <property type="entry name" value="LysE"/>
    <property type="match status" value="1"/>
</dbReference>
<keyword evidence="8" id="KW-1185">Reference proteome</keyword>
<accession>A0A2G5K0R1</accession>
<feature type="transmembrane region" description="Helical" evidence="6">
    <location>
        <begin position="184"/>
        <end position="205"/>
    </location>
</feature>
<dbReference type="PANTHER" id="PTHR30086:SF20">
    <property type="entry name" value="ARGININE EXPORTER PROTEIN ARGO-RELATED"/>
    <property type="match status" value="1"/>
</dbReference>
<dbReference type="EMBL" id="MDGM01000014">
    <property type="protein sequence ID" value="PIB23128.1"/>
    <property type="molecule type" value="Genomic_DNA"/>
</dbReference>
<dbReference type="RefSeq" id="WP_099594411.1">
    <property type="nucleotide sequence ID" value="NZ_MDGM01000014.1"/>
</dbReference>
<sequence length="206" mass="21870">MSITITQLALYAGALFVLFITPGPVWVAMIARSVSGGFKSAVPLAFGVALGDVIWPFLALFGVAYLVSIYADAMIVLRYFAALLLCVMGGALVRWPNKVLSSDMRLTSPGALAGFLAGLAAVIANPKAMLFYMTLLPSFFDFTQITKWDMVAVCVASFVVPLLGNLTLAMFVDRIRKFLASPEAVSRTNIGAGIALILVGVVIALT</sequence>
<organism evidence="7 8">
    <name type="scientific">Paramylibacter kogurei</name>
    <dbReference type="NCBI Taxonomy" id="1889778"/>
    <lineage>
        <taxon>Bacteria</taxon>
        <taxon>Pseudomonadati</taxon>
        <taxon>Pseudomonadota</taxon>
        <taxon>Alphaproteobacteria</taxon>
        <taxon>Rhodobacterales</taxon>
        <taxon>Paracoccaceae</taxon>
        <taxon>Paramylibacter</taxon>
    </lineage>
</organism>
<evidence type="ECO:0000256" key="5">
    <source>
        <dbReference type="ARBA" id="ARBA00023136"/>
    </source>
</evidence>
<evidence type="ECO:0000313" key="7">
    <source>
        <dbReference type="EMBL" id="PIB23128.1"/>
    </source>
</evidence>
<evidence type="ECO:0000256" key="2">
    <source>
        <dbReference type="ARBA" id="ARBA00022475"/>
    </source>
</evidence>
<dbReference type="InterPro" id="IPR001123">
    <property type="entry name" value="LeuE-type"/>
</dbReference>
<keyword evidence="2" id="KW-1003">Cell membrane</keyword>
<keyword evidence="3 6" id="KW-0812">Transmembrane</keyword>
<dbReference type="PANTHER" id="PTHR30086">
    <property type="entry name" value="ARGININE EXPORTER PROTEIN ARGO"/>
    <property type="match status" value="1"/>
</dbReference>
<comment type="subcellular location">
    <subcellularLocation>
        <location evidence="1">Cell membrane</location>
        <topology evidence="1">Multi-pass membrane protein</topology>
    </subcellularLocation>
</comment>
<dbReference type="OrthoDB" id="9804822at2"/>
<dbReference type="AlphaFoldDB" id="A0A2G5K0R1"/>
<comment type="caution">
    <text evidence="7">The sequence shown here is derived from an EMBL/GenBank/DDBJ whole genome shotgun (WGS) entry which is preliminary data.</text>
</comment>
<evidence type="ECO:0000256" key="6">
    <source>
        <dbReference type="SAM" id="Phobius"/>
    </source>
</evidence>
<feature type="transmembrane region" description="Helical" evidence="6">
    <location>
        <begin position="75"/>
        <end position="95"/>
    </location>
</feature>
<keyword evidence="5 6" id="KW-0472">Membrane</keyword>
<dbReference type="Proteomes" id="UP000231516">
    <property type="component" value="Unassembled WGS sequence"/>
</dbReference>
<feature type="transmembrane region" description="Helical" evidence="6">
    <location>
        <begin position="115"/>
        <end position="136"/>
    </location>
</feature>
<name>A0A2G5K0R1_9RHOB</name>
<evidence type="ECO:0000256" key="3">
    <source>
        <dbReference type="ARBA" id="ARBA00022692"/>
    </source>
</evidence>
<dbReference type="GO" id="GO:0005886">
    <property type="term" value="C:plasma membrane"/>
    <property type="evidence" value="ECO:0007669"/>
    <property type="project" value="UniProtKB-SubCell"/>
</dbReference>
<feature type="transmembrane region" description="Helical" evidence="6">
    <location>
        <begin position="148"/>
        <end position="172"/>
    </location>
</feature>
<dbReference type="GO" id="GO:0015171">
    <property type="term" value="F:amino acid transmembrane transporter activity"/>
    <property type="evidence" value="ECO:0007669"/>
    <property type="project" value="TreeGrafter"/>
</dbReference>
<gene>
    <name evidence="7" type="ORF">BFP76_08895</name>
</gene>
<evidence type="ECO:0000256" key="4">
    <source>
        <dbReference type="ARBA" id="ARBA00022989"/>
    </source>
</evidence>
<protein>
    <submittedName>
        <fullName evidence="7">Lysine transporter LysE</fullName>
    </submittedName>
</protein>
<reference evidence="7 8" key="1">
    <citation type="submission" date="2016-08" db="EMBL/GenBank/DDBJ databases">
        <title>Draft genome of Amylibacter sp. strain 4G11.</title>
        <authorList>
            <person name="Wong S.-K."/>
            <person name="Hamasaki K."/>
            <person name="Yoshizawa S."/>
        </authorList>
    </citation>
    <scope>NUCLEOTIDE SEQUENCE [LARGE SCALE GENOMIC DNA]</scope>
    <source>
        <strain evidence="7 8">4G11</strain>
    </source>
</reference>
<feature type="transmembrane region" description="Helical" evidence="6">
    <location>
        <begin position="43"/>
        <end position="68"/>
    </location>
</feature>
<keyword evidence="4 6" id="KW-1133">Transmembrane helix</keyword>
<evidence type="ECO:0000313" key="8">
    <source>
        <dbReference type="Proteomes" id="UP000231516"/>
    </source>
</evidence>
<evidence type="ECO:0000256" key="1">
    <source>
        <dbReference type="ARBA" id="ARBA00004651"/>
    </source>
</evidence>
<proteinExistence type="predicted"/>